<dbReference type="Gene3D" id="2.40.160.10">
    <property type="entry name" value="Porin"/>
    <property type="match status" value="1"/>
</dbReference>
<evidence type="ECO:0000256" key="1">
    <source>
        <dbReference type="SAM" id="MobiDB-lite"/>
    </source>
</evidence>
<name>A0A7C9TDU6_9PROT</name>
<proteinExistence type="predicted"/>
<evidence type="ECO:0000313" key="5">
    <source>
        <dbReference type="Proteomes" id="UP000483432"/>
    </source>
</evidence>
<dbReference type="Proteomes" id="UP000483432">
    <property type="component" value="Unassembled WGS sequence"/>
</dbReference>
<dbReference type="GO" id="GO:0016020">
    <property type="term" value="C:membrane"/>
    <property type="evidence" value="ECO:0007669"/>
    <property type="project" value="InterPro"/>
</dbReference>
<protein>
    <recommendedName>
        <fullName evidence="3">Porin domain-containing protein</fullName>
    </recommendedName>
</protein>
<feature type="signal peptide" evidence="2">
    <location>
        <begin position="1"/>
        <end position="36"/>
    </location>
</feature>
<comment type="caution">
    <text evidence="4">The sequence shown here is derived from an EMBL/GenBank/DDBJ whole genome shotgun (WGS) entry which is preliminary data.</text>
</comment>
<accession>A0A7C9TDU6</accession>
<evidence type="ECO:0000313" key="4">
    <source>
        <dbReference type="EMBL" id="NDP49549.1"/>
    </source>
</evidence>
<dbReference type="Pfam" id="PF13609">
    <property type="entry name" value="Porin_4"/>
    <property type="match status" value="1"/>
</dbReference>
<feature type="domain" description="Porin" evidence="3">
    <location>
        <begin position="90"/>
        <end position="397"/>
    </location>
</feature>
<feature type="chain" id="PRO_5028876558" description="Porin domain-containing protein" evidence="2">
    <location>
        <begin position="37"/>
        <end position="415"/>
    </location>
</feature>
<feature type="region of interest" description="Disordered" evidence="1">
    <location>
        <begin position="72"/>
        <end position="91"/>
    </location>
</feature>
<organism evidence="4 5">
    <name type="scientific">Sulfuriferula multivorans</name>
    <dbReference type="NCBI Taxonomy" id="1559896"/>
    <lineage>
        <taxon>Bacteria</taxon>
        <taxon>Pseudomonadati</taxon>
        <taxon>Pseudomonadota</taxon>
        <taxon>Betaproteobacteria</taxon>
        <taxon>Nitrosomonadales</taxon>
        <taxon>Sulfuricellaceae</taxon>
        <taxon>Sulfuriferula</taxon>
    </lineage>
</organism>
<gene>
    <name evidence="4" type="ORF">GZ085_14405</name>
</gene>
<reference evidence="4 5" key="1">
    <citation type="submission" date="2019-09" db="EMBL/GenBank/DDBJ databases">
        <title>H2 Metabolism Revealed by Metagenomic Analysis in Subglacial Sediment of East Antarctica.</title>
        <authorList>
            <person name="Yang Z."/>
            <person name="Zhang Y."/>
            <person name="Lv Y."/>
            <person name="Yan W."/>
            <person name="Xiao X."/>
            <person name="Sun B."/>
            <person name="Ma H."/>
        </authorList>
    </citation>
    <scope>NUCLEOTIDE SEQUENCE [LARGE SCALE GENOMIC DNA]</scope>
    <source>
        <strain evidence="4">Bin2_2</strain>
    </source>
</reference>
<keyword evidence="2" id="KW-0732">Signal</keyword>
<dbReference type="AlphaFoldDB" id="A0A7C9TDU6"/>
<evidence type="ECO:0000256" key="2">
    <source>
        <dbReference type="SAM" id="SignalP"/>
    </source>
</evidence>
<evidence type="ECO:0000259" key="3">
    <source>
        <dbReference type="Pfam" id="PF13609"/>
    </source>
</evidence>
<feature type="non-terminal residue" evidence="4">
    <location>
        <position position="415"/>
    </location>
</feature>
<dbReference type="InterPro" id="IPR033900">
    <property type="entry name" value="Gram_neg_porin_domain"/>
</dbReference>
<dbReference type="EMBL" id="JAAFGW010000300">
    <property type="protein sequence ID" value="NDP49549.1"/>
    <property type="molecule type" value="Genomic_DNA"/>
</dbReference>
<sequence length="415" mass="45296">MTINKGDIAMRYVMNKLRYLAPALLGMAAASSHAYAEEGDYQTLQNEVQALRQELIEMRAILKQQNASSASQEEVKSLRKEVEATSREQSSAANADTVAHIAGYAAVGLTDRSSNGSSAFNSASFNPIFHVLYRDIALAEAELEIKAAPGGTTETKLEYASIDVFLNDYTTLVAGKFLSPLGYFRQNLHPAWINKFPSISPGFGEGQAAPSSEVGLGVRGGYPFGDGKKLKYALYIGNGPELEVESGEIHRIESDGYTRDVDRRKVVGGRIGFVPLPKLELGISAAGGGVGIKGESDRSYRVLGTDASYQWKQFDLRAEYLSQRVGDLATSTAPQGGTWKAWYGQVSYKLLPTKLEGVVRYGKFMSPQADQRQEQWALGVNYLWGPNVMAKLGYEFNQGLAGKATDANRWLLQFA</sequence>
<feature type="compositionally biased region" description="Basic and acidic residues" evidence="1">
    <location>
        <begin position="73"/>
        <end position="86"/>
    </location>
</feature>
<dbReference type="GO" id="GO:0015288">
    <property type="term" value="F:porin activity"/>
    <property type="evidence" value="ECO:0007669"/>
    <property type="project" value="InterPro"/>
</dbReference>
<dbReference type="SUPFAM" id="SSF56935">
    <property type="entry name" value="Porins"/>
    <property type="match status" value="1"/>
</dbReference>
<dbReference type="InterPro" id="IPR023614">
    <property type="entry name" value="Porin_dom_sf"/>
</dbReference>